<keyword evidence="9" id="KW-1185">Reference proteome</keyword>
<dbReference type="HAMAP" id="MF_01334">
    <property type="entry name" value="Ribosomal_bL25_CTC"/>
    <property type="match status" value="1"/>
</dbReference>
<dbReference type="EMBL" id="VDCH01000033">
    <property type="protein sequence ID" value="TNJ37116.1"/>
    <property type="molecule type" value="Genomic_DNA"/>
</dbReference>
<comment type="function">
    <text evidence="5">This is one of the proteins that binds to the 5S RNA in the ribosome where it forms part of the central protuberance.</text>
</comment>
<dbReference type="Gene3D" id="2.40.240.10">
    <property type="entry name" value="Ribosomal Protein L25, Chain P"/>
    <property type="match status" value="1"/>
</dbReference>
<dbReference type="RefSeq" id="WP_139457729.1">
    <property type="nucleotide sequence ID" value="NZ_VDCH01000033.1"/>
</dbReference>
<dbReference type="InterPro" id="IPR020930">
    <property type="entry name" value="Ribosomal_uL5_bac-type"/>
</dbReference>
<evidence type="ECO:0000313" key="8">
    <source>
        <dbReference type="EMBL" id="TNJ37116.1"/>
    </source>
</evidence>
<gene>
    <name evidence="5" type="primary">rplY</name>
    <name evidence="5" type="synonym">ctc</name>
    <name evidence="8" type="ORF">FGF66_11215</name>
</gene>
<dbReference type="SUPFAM" id="SSF50715">
    <property type="entry name" value="Ribosomal protein L25-like"/>
    <property type="match status" value="1"/>
</dbReference>
<dbReference type="GO" id="GO:0003735">
    <property type="term" value="F:structural constituent of ribosome"/>
    <property type="evidence" value="ECO:0007669"/>
    <property type="project" value="InterPro"/>
</dbReference>
<dbReference type="GO" id="GO:0008097">
    <property type="term" value="F:5S rRNA binding"/>
    <property type="evidence" value="ECO:0007669"/>
    <property type="project" value="InterPro"/>
</dbReference>
<dbReference type="PANTHER" id="PTHR33284:SF1">
    <property type="entry name" value="RIBOSOMAL PROTEIN L25_GLN-TRNA SYNTHETASE, ANTI-CODON-BINDING DOMAIN-CONTAINING PROTEIN"/>
    <property type="match status" value="1"/>
</dbReference>
<evidence type="ECO:0000259" key="6">
    <source>
        <dbReference type="Pfam" id="PF01386"/>
    </source>
</evidence>
<dbReference type="Proteomes" id="UP000308271">
    <property type="component" value="Unassembled WGS sequence"/>
</dbReference>
<keyword evidence="1 5" id="KW-0699">rRNA-binding</keyword>
<dbReference type="InterPro" id="IPR001021">
    <property type="entry name" value="Ribosomal_bL25_long"/>
</dbReference>
<dbReference type="InterPro" id="IPR020057">
    <property type="entry name" value="Ribosomal_bL25_b-dom"/>
</dbReference>
<name>A0A5C4S0T6_CHLTI</name>
<dbReference type="AlphaFoldDB" id="A0A5C4S0T6"/>
<evidence type="ECO:0000256" key="1">
    <source>
        <dbReference type="ARBA" id="ARBA00022730"/>
    </source>
</evidence>
<evidence type="ECO:0000256" key="3">
    <source>
        <dbReference type="ARBA" id="ARBA00022980"/>
    </source>
</evidence>
<reference evidence="8 9" key="1">
    <citation type="submission" date="2019-05" db="EMBL/GenBank/DDBJ databases">
        <title>Draft Whole-Genome sequence of the green sulfur bacterium Chlorobaculum thiosulfatiphilum DSM 249.</title>
        <authorList>
            <person name="Meyer T.E."/>
            <person name="Kyndt J.A."/>
        </authorList>
    </citation>
    <scope>NUCLEOTIDE SEQUENCE [LARGE SCALE GENOMIC DNA]</scope>
    <source>
        <strain evidence="8 9">DSM 249</strain>
    </source>
</reference>
<dbReference type="InterPro" id="IPR011035">
    <property type="entry name" value="Ribosomal_bL25/Gln-tRNA_synth"/>
</dbReference>
<organism evidence="8 9">
    <name type="scientific">Chlorobaculum thiosulfatiphilum</name>
    <name type="common">Chlorobium limicola f.sp. thiosulfatophilum</name>
    <dbReference type="NCBI Taxonomy" id="115852"/>
    <lineage>
        <taxon>Bacteria</taxon>
        <taxon>Pseudomonadati</taxon>
        <taxon>Chlorobiota</taxon>
        <taxon>Chlorobiia</taxon>
        <taxon>Chlorobiales</taxon>
        <taxon>Chlorobiaceae</taxon>
        <taxon>Chlorobaculum</taxon>
    </lineage>
</organism>
<proteinExistence type="inferred from homology"/>
<dbReference type="CDD" id="cd00495">
    <property type="entry name" value="Ribosomal_L25_TL5_CTC"/>
    <property type="match status" value="1"/>
</dbReference>
<evidence type="ECO:0000313" key="9">
    <source>
        <dbReference type="Proteomes" id="UP000308271"/>
    </source>
</evidence>
<dbReference type="InterPro" id="IPR029751">
    <property type="entry name" value="Ribosomal_L25_dom"/>
</dbReference>
<accession>A0A5C4S0T6</accession>
<dbReference type="NCBIfam" id="TIGR00731">
    <property type="entry name" value="bL25_bact_ctc"/>
    <property type="match status" value="1"/>
</dbReference>
<dbReference type="Pfam" id="PF14693">
    <property type="entry name" value="Ribosomal_TL5_C"/>
    <property type="match status" value="1"/>
</dbReference>
<keyword evidence="3 5" id="KW-0689">Ribosomal protein</keyword>
<evidence type="ECO:0000256" key="5">
    <source>
        <dbReference type="HAMAP-Rule" id="MF_01334"/>
    </source>
</evidence>
<dbReference type="GO" id="GO:0022625">
    <property type="term" value="C:cytosolic large ribosomal subunit"/>
    <property type="evidence" value="ECO:0007669"/>
    <property type="project" value="TreeGrafter"/>
</dbReference>
<sequence length="198" mass="21441">METRALSVNLREVKKNEAAKLRRQGRVPAVVYHKGEATVAISVDEISLGKLVHSSESHLIDLQYQDGKSVLSFIKDVQFDPVSDRVIHADFQRFSADEVVEMEVPIHLEGECPGVKIGGGKIQINVHTLPLKGKPEAMPEHFTIDVSILELGQTLHIRDLQTIAPEGIQILGDADASVISVLAPRKESEAAAEGAAGA</sequence>
<feature type="domain" description="Large ribosomal subunit protein bL25 beta" evidence="7">
    <location>
        <begin position="100"/>
        <end position="185"/>
    </location>
</feature>
<dbReference type="OrthoDB" id="9786489at2"/>
<feature type="domain" description="Large ribosomal subunit protein bL25 L25" evidence="6">
    <location>
        <begin position="6"/>
        <end position="91"/>
    </location>
</feature>
<dbReference type="PANTHER" id="PTHR33284">
    <property type="entry name" value="RIBOSOMAL PROTEIN L25/GLN-TRNA SYNTHETASE, ANTI-CODON-BINDING DOMAIN-CONTAINING PROTEIN"/>
    <property type="match status" value="1"/>
</dbReference>
<dbReference type="InterPro" id="IPR037121">
    <property type="entry name" value="Ribosomal_bL25_C"/>
</dbReference>
<comment type="subunit">
    <text evidence="5">Part of the 50S ribosomal subunit; part of the 5S rRNA/L5/L18/L25 subcomplex. Contacts the 5S rRNA. Binds to the 5S rRNA independently of L5 and L18.</text>
</comment>
<evidence type="ECO:0000259" key="7">
    <source>
        <dbReference type="Pfam" id="PF14693"/>
    </source>
</evidence>
<evidence type="ECO:0000256" key="2">
    <source>
        <dbReference type="ARBA" id="ARBA00022884"/>
    </source>
</evidence>
<dbReference type="InterPro" id="IPR020056">
    <property type="entry name" value="Rbsml_bL25/Gln-tRNA_synth_N"/>
</dbReference>
<keyword evidence="4 5" id="KW-0687">Ribonucleoprotein</keyword>
<comment type="similarity">
    <text evidence="5">Belongs to the bacterial ribosomal protein bL25 family. CTC subfamily.</text>
</comment>
<dbReference type="Gene3D" id="2.170.120.20">
    <property type="entry name" value="Ribosomal protein L25, beta domain"/>
    <property type="match status" value="1"/>
</dbReference>
<dbReference type="NCBIfam" id="NF004136">
    <property type="entry name" value="PRK05618.3-2"/>
    <property type="match status" value="1"/>
</dbReference>
<keyword evidence="2 5" id="KW-0694">RNA-binding</keyword>
<protein>
    <recommendedName>
        <fullName evidence="5">Large ribosomal subunit protein bL25</fullName>
    </recommendedName>
    <alternativeName>
        <fullName evidence="5">General stress protein CTC</fullName>
    </alternativeName>
</protein>
<dbReference type="Pfam" id="PF01386">
    <property type="entry name" value="Ribosomal_L25p"/>
    <property type="match status" value="1"/>
</dbReference>
<evidence type="ECO:0000256" key="4">
    <source>
        <dbReference type="ARBA" id="ARBA00023274"/>
    </source>
</evidence>
<comment type="caution">
    <text evidence="8">The sequence shown here is derived from an EMBL/GenBank/DDBJ whole genome shotgun (WGS) entry which is preliminary data.</text>
</comment>
<dbReference type="GO" id="GO:0006412">
    <property type="term" value="P:translation"/>
    <property type="evidence" value="ECO:0007669"/>
    <property type="project" value="UniProtKB-UniRule"/>
</dbReference>